<dbReference type="EMBL" id="CM016552">
    <property type="protein sequence ID" value="TKW42033.1"/>
    <property type="molecule type" value="Genomic_DNA"/>
</dbReference>
<evidence type="ECO:0000256" key="1">
    <source>
        <dbReference type="SAM" id="MobiDB-lite"/>
    </source>
</evidence>
<evidence type="ECO:0000313" key="3">
    <source>
        <dbReference type="Proteomes" id="UP000298652"/>
    </source>
</evidence>
<dbReference type="EMBL" id="CM016552">
    <property type="protein sequence ID" value="TKW42035.1"/>
    <property type="molecule type" value="Genomic_DNA"/>
</dbReference>
<dbReference type="Gramene" id="TKW42035">
    <property type="protein sequence ID" value="TKW42035"/>
    <property type="gene ID" value="SEVIR_1G357400v2"/>
</dbReference>
<dbReference type="Gramene" id="TKW42033">
    <property type="protein sequence ID" value="TKW42033"/>
    <property type="gene ID" value="SEVIR_1G357400v2"/>
</dbReference>
<accession>A0A4U6WJC2</accession>
<dbReference type="Gramene" id="TKW42034">
    <property type="protein sequence ID" value="TKW42034"/>
    <property type="gene ID" value="SEVIR_1G357400v2"/>
</dbReference>
<feature type="region of interest" description="Disordered" evidence="1">
    <location>
        <begin position="1"/>
        <end position="36"/>
    </location>
</feature>
<name>A0A4U6WJC2_SETVI</name>
<evidence type="ECO:0000313" key="2">
    <source>
        <dbReference type="EMBL" id="TKW42033.1"/>
    </source>
</evidence>
<protein>
    <submittedName>
        <fullName evidence="2">Uncharacterized protein</fullName>
    </submittedName>
</protein>
<keyword evidence="3" id="KW-1185">Reference proteome</keyword>
<dbReference type="Proteomes" id="UP000298652">
    <property type="component" value="Chromosome 1"/>
</dbReference>
<sequence>MGDKALRPIAKNTAPPSSKGQAPAARGQPQRSSCRFPKILQIPKSSEEKRRSKCGVQFLSSPRFPDKRHIKPIPRRRLLVSAERFRLGSTRFGARARARGSSSKRRRWRLRLRRREPRCVRLTPP</sequence>
<organism evidence="2 3">
    <name type="scientific">Setaria viridis</name>
    <name type="common">Green bristlegrass</name>
    <name type="synonym">Setaria italica subsp. viridis</name>
    <dbReference type="NCBI Taxonomy" id="4556"/>
    <lineage>
        <taxon>Eukaryota</taxon>
        <taxon>Viridiplantae</taxon>
        <taxon>Streptophyta</taxon>
        <taxon>Embryophyta</taxon>
        <taxon>Tracheophyta</taxon>
        <taxon>Spermatophyta</taxon>
        <taxon>Magnoliopsida</taxon>
        <taxon>Liliopsida</taxon>
        <taxon>Poales</taxon>
        <taxon>Poaceae</taxon>
        <taxon>PACMAD clade</taxon>
        <taxon>Panicoideae</taxon>
        <taxon>Panicodae</taxon>
        <taxon>Paniceae</taxon>
        <taxon>Cenchrinae</taxon>
        <taxon>Setaria</taxon>
    </lineage>
</organism>
<gene>
    <name evidence="2" type="ORF">SEVIR_1G357400v2</name>
</gene>
<proteinExistence type="predicted"/>
<reference evidence="2 3" key="1">
    <citation type="submission" date="2019-03" db="EMBL/GenBank/DDBJ databases">
        <title>WGS assembly of Setaria viridis.</title>
        <authorList>
            <person name="Huang P."/>
            <person name="Jenkins J."/>
            <person name="Grimwood J."/>
            <person name="Barry K."/>
            <person name="Healey A."/>
            <person name="Mamidi S."/>
            <person name="Sreedasyam A."/>
            <person name="Shu S."/>
            <person name="Feldman M."/>
            <person name="Wu J."/>
            <person name="Yu Y."/>
            <person name="Chen C."/>
            <person name="Johnson J."/>
            <person name="Rokhsar D."/>
            <person name="Baxter I."/>
            <person name="Schmutz J."/>
            <person name="Brutnell T."/>
            <person name="Kellogg E."/>
        </authorList>
    </citation>
    <scope>NUCLEOTIDE SEQUENCE [LARGE SCALE GENOMIC DNA]</scope>
    <source>
        <strain evidence="3">cv. A10</strain>
    </source>
</reference>
<dbReference type="AlphaFoldDB" id="A0A4U6WJC2"/>
<dbReference type="EMBL" id="CM016552">
    <property type="protein sequence ID" value="TKW42034.1"/>
    <property type="molecule type" value="Genomic_DNA"/>
</dbReference>